<evidence type="ECO:0000256" key="1">
    <source>
        <dbReference type="ARBA" id="ARBA00008045"/>
    </source>
</evidence>
<dbReference type="Gene3D" id="1.10.287.370">
    <property type="match status" value="1"/>
</dbReference>
<sequence length="146" mass="17049">MAAQRLSAQKSNQLQNDYQNYKNLLQNLAERIGSIEQETEEHKYDAQFHFRSPTTSPHRINWFILPASALHPLVLETLEPLAEDRKCFRMINGVLVERTVKEVVPALKTNSEGLKKVLDELMVQYTSKQVEMEKWKKKNKIQIVQQ</sequence>
<proteinExistence type="inferred from homology"/>
<evidence type="ECO:0000313" key="4">
    <source>
        <dbReference type="EMBL" id="KAE9979772.1"/>
    </source>
</evidence>
<comment type="caution">
    <text evidence="4">The sequence shown here is derived from an EMBL/GenBank/DDBJ whole genome shotgun (WGS) entry which is preliminary data.</text>
</comment>
<protein>
    <recommendedName>
        <fullName evidence="6">Prefoldin subunit 2</fullName>
    </recommendedName>
</protein>
<dbReference type="CDD" id="cd23163">
    <property type="entry name" value="Prefoldin_2"/>
    <property type="match status" value="1"/>
</dbReference>
<dbReference type="Pfam" id="PF01920">
    <property type="entry name" value="Prefoldin_2"/>
    <property type="match status" value="1"/>
</dbReference>
<dbReference type="GO" id="GO:0016272">
    <property type="term" value="C:prefoldin complex"/>
    <property type="evidence" value="ECO:0007669"/>
    <property type="project" value="InterPro"/>
</dbReference>
<organism evidence="4 5">
    <name type="scientific">Venturia inaequalis</name>
    <name type="common">Apple scab fungus</name>
    <dbReference type="NCBI Taxonomy" id="5025"/>
    <lineage>
        <taxon>Eukaryota</taxon>
        <taxon>Fungi</taxon>
        <taxon>Dikarya</taxon>
        <taxon>Ascomycota</taxon>
        <taxon>Pezizomycotina</taxon>
        <taxon>Dothideomycetes</taxon>
        <taxon>Pleosporomycetidae</taxon>
        <taxon>Venturiales</taxon>
        <taxon>Venturiaceae</taxon>
        <taxon>Venturia</taxon>
    </lineage>
</organism>
<dbReference type="AlphaFoldDB" id="A0A8H3UYQ2"/>
<dbReference type="PANTHER" id="PTHR13303">
    <property type="entry name" value="PREFOLDIN SUBUNIT 2"/>
    <property type="match status" value="1"/>
</dbReference>
<accession>A0A8H3UYQ2</accession>
<comment type="similarity">
    <text evidence="1">Belongs to the prefoldin subunit beta family.</text>
</comment>
<dbReference type="InterPro" id="IPR009053">
    <property type="entry name" value="Prefoldin"/>
</dbReference>
<name>A0A8H3UYQ2_VENIN</name>
<gene>
    <name evidence="4" type="ORF">EG328_000710</name>
</gene>
<dbReference type="GO" id="GO:0006457">
    <property type="term" value="P:protein folding"/>
    <property type="evidence" value="ECO:0007669"/>
    <property type="project" value="InterPro"/>
</dbReference>
<dbReference type="SUPFAM" id="SSF46579">
    <property type="entry name" value="Prefoldin"/>
    <property type="match status" value="1"/>
</dbReference>
<dbReference type="Proteomes" id="UP000447873">
    <property type="component" value="Unassembled WGS sequence"/>
</dbReference>
<reference evidence="4 5" key="1">
    <citation type="submission" date="2018-12" db="EMBL/GenBank/DDBJ databases">
        <title>Venturia inaequalis Genome Resource.</title>
        <authorList>
            <person name="Lichtner F.J."/>
        </authorList>
    </citation>
    <scope>NUCLEOTIDE SEQUENCE [LARGE SCALE GENOMIC DNA]</scope>
    <source>
        <strain evidence="4 5">120213</strain>
    </source>
</reference>
<dbReference type="EMBL" id="WNWS01000113">
    <property type="protein sequence ID" value="KAE9979772.1"/>
    <property type="molecule type" value="Genomic_DNA"/>
</dbReference>
<keyword evidence="3" id="KW-0175">Coiled coil</keyword>
<feature type="coiled-coil region" evidence="3">
    <location>
        <begin position="11"/>
        <end position="38"/>
    </location>
</feature>
<dbReference type="InterPro" id="IPR027235">
    <property type="entry name" value="PFD2"/>
</dbReference>
<keyword evidence="2" id="KW-0143">Chaperone</keyword>
<dbReference type="GO" id="GO:0051082">
    <property type="term" value="F:unfolded protein binding"/>
    <property type="evidence" value="ECO:0007669"/>
    <property type="project" value="InterPro"/>
</dbReference>
<evidence type="ECO:0000256" key="3">
    <source>
        <dbReference type="SAM" id="Coils"/>
    </source>
</evidence>
<dbReference type="InterPro" id="IPR002777">
    <property type="entry name" value="PFD_beta-like"/>
</dbReference>
<evidence type="ECO:0008006" key="6">
    <source>
        <dbReference type="Google" id="ProtNLM"/>
    </source>
</evidence>
<evidence type="ECO:0000256" key="2">
    <source>
        <dbReference type="ARBA" id="ARBA00023186"/>
    </source>
</evidence>
<evidence type="ECO:0000313" key="5">
    <source>
        <dbReference type="Proteomes" id="UP000447873"/>
    </source>
</evidence>